<dbReference type="AlphaFoldDB" id="A0A543FHY9"/>
<name>A0A543FHY9_9NOCA</name>
<keyword evidence="2" id="KW-1185">Reference proteome</keyword>
<evidence type="ECO:0000313" key="2">
    <source>
        <dbReference type="Proteomes" id="UP000316331"/>
    </source>
</evidence>
<protein>
    <submittedName>
        <fullName evidence="1">Uncharacterized protein</fullName>
    </submittedName>
</protein>
<sequence>MASVFYCSCGHSFSAVEVAEAIDGLMDTCRRLLTVIDDTSRSDAAFRARTDSSLRRFVSEIAHALGDAAGYAIGKLLARFL</sequence>
<dbReference type="EMBL" id="VFPG01000001">
    <property type="protein sequence ID" value="TQM33467.1"/>
    <property type="molecule type" value="Genomic_DNA"/>
</dbReference>
<proteinExistence type="predicted"/>
<gene>
    <name evidence="1" type="ORF">FB390_5197</name>
</gene>
<dbReference type="Proteomes" id="UP000316331">
    <property type="component" value="Unassembled WGS sequence"/>
</dbReference>
<organism evidence="1 2">
    <name type="scientific">Nocardia bhagyanarayanae</name>
    <dbReference type="NCBI Taxonomy" id="1215925"/>
    <lineage>
        <taxon>Bacteria</taxon>
        <taxon>Bacillati</taxon>
        <taxon>Actinomycetota</taxon>
        <taxon>Actinomycetes</taxon>
        <taxon>Mycobacteriales</taxon>
        <taxon>Nocardiaceae</taxon>
        <taxon>Nocardia</taxon>
    </lineage>
</organism>
<comment type="caution">
    <text evidence="1">The sequence shown here is derived from an EMBL/GenBank/DDBJ whole genome shotgun (WGS) entry which is preliminary data.</text>
</comment>
<evidence type="ECO:0000313" key="1">
    <source>
        <dbReference type="EMBL" id="TQM33467.1"/>
    </source>
</evidence>
<reference evidence="1 2" key="1">
    <citation type="submission" date="2019-06" db="EMBL/GenBank/DDBJ databases">
        <title>Sequencing the genomes of 1000 actinobacteria strains.</title>
        <authorList>
            <person name="Klenk H.-P."/>
        </authorList>
    </citation>
    <scope>NUCLEOTIDE SEQUENCE [LARGE SCALE GENOMIC DNA]</scope>
    <source>
        <strain evidence="1 2">DSM 103495</strain>
    </source>
</reference>
<accession>A0A543FHY9</accession>